<dbReference type="GO" id="GO:0000407">
    <property type="term" value="C:phagophore assembly site"/>
    <property type="evidence" value="ECO:0007669"/>
    <property type="project" value="TreeGrafter"/>
</dbReference>
<dbReference type="KEGG" id="sted:SPTER_34330"/>
<keyword evidence="1" id="KW-0808">Transferase</keyword>
<dbReference type="SUPFAM" id="SSF56112">
    <property type="entry name" value="Protein kinase-like (PK-like)"/>
    <property type="match status" value="1"/>
</dbReference>
<evidence type="ECO:0000256" key="4">
    <source>
        <dbReference type="ARBA" id="ARBA00022840"/>
    </source>
</evidence>
<dbReference type="GO" id="GO:0016020">
    <property type="term" value="C:membrane"/>
    <property type="evidence" value="ECO:0007669"/>
    <property type="project" value="TreeGrafter"/>
</dbReference>
<evidence type="ECO:0000313" key="7">
    <source>
        <dbReference type="Proteomes" id="UP000320776"/>
    </source>
</evidence>
<evidence type="ECO:0000256" key="3">
    <source>
        <dbReference type="ARBA" id="ARBA00022777"/>
    </source>
</evidence>
<proteinExistence type="predicted"/>
<dbReference type="OrthoDB" id="9788659at2"/>
<dbReference type="GO" id="GO:0005829">
    <property type="term" value="C:cytosol"/>
    <property type="evidence" value="ECO:0007669"/>
    <property type="project" value="TreeGrafter"/>
</dbReference>
<gene>
    <name evidence="6" type="ORF">SPTER_34330</name>
</gene>
<keyword evidence="2" id="KW-0547">Nucleotide-binding</keyword>
<evidence type="ECO:0000256" key="2">
    <source>
        <dbReference type="ARBA" id="ARBA00022741"/>
    </source>
</evidence>
<name>A0A517DXD6_9FIRM</name>
<dbReference type="InterPro" id="IPR000719">
    <property type="entry name" value="Prot_kinase_dom"/>
</dbReference>
<feature type="domain" description="Protein kinase" evidence="5">
    <location>
        <begin position="26"/>
        <end position="259"/>
    </location>
</feature>
<organism evidence="6 7">
    <name type="scientific">Sporomusa termitida</name>
    <dbReference type="NCBI Taxonomy" id="2377"/>
    <lineage>
        <taxon>Bacteria</taxon>
        <taxon>Bacillati</taxon>
        <taxon>Bacillota</taxon>
        <taxon>Negativicutes</taxon>
        <taxon>Selenomonadales</taxon>
        <taxon>Sporomusaceae</taxon>
        <taxon>Sporomusa</taxon>
    </lineage>
</organism>
<dbReference type="AlphaFoldDB" id="A0A517DXD6"/>
<keyword evidence="7" id="KW-1185">Reference proteome</keyword>
<dbReference type="EMBL" id="CP036259">
    <property type="protein sequence ID" value="QDR82012.1"/>
    <property type="molecule type" value="Genomic_DNA"/>
</dbReference>
<evidence type="ECO:0000313" key="6">
    <source>
        <dbReference type="EMBL" id="QDR82012.1"/>
    </source>
</evidence>
<protein>
    <submittedName>
        <fullName evidence="6">Protein kinase domain protein</fullName>
    </submittedName>
</protein>
<dbReference type="GO" id="GO:0005524">
    <property type="term" value="F:ATP binding"/>
    <property type="evidence" value="ECO:0007669"/>
    <property type="project" value="UniProtKB-KW"/>
</dbReference>
<dbReference type="GO" id="GO:0005776">
    <property type="term" value="C:autophagosome"/>
    <property type="evidence" value="ECO:0007669"/>
    <property type="project" value="TreeGrafter"/>
</dbReference>
<accession>A0A517DXD6</accession>
<dbReference type="InterPro" id="IPR045269">
    <property type="entry name" value="Atg1-like"/>
</dbReference>
<dbReference type="RefSeq" id="WP_144351438.1">
    <property type="nucleotide sequence ID" value="NZ_CP036259.1"/>
</dbReference>
<reference evidence="6 7" key="1">
    <citation type="submission" date="2019-02" db="EMBL/GenBank/DDBJ databases">
        <title>Closed genome of Sporomusa termitida DSM 4440.</title>
        <authorList>
            <person name="Poehlein A."/>
            <person name="Daniel R."/>
        </authorList>
    </citation>
    <scope>NUCLEOTIDE SEQUENCE [LARGE SCALE GENOMIC DNA]</scope>
    <source>
        <strain evidence="6 7">DSM 4440</strain>
    </source>
</reference>
<dbReference type="Proteomes" id="UP000320776">
    <property type="component" value="Chromosome"/>
</dbReference>
<evidence type="ECO:0000259" key="5">
    <source>
        <dbReference type="PROSITE" id="PS50011"/>
    </source>
</evidence>
<dbReference type="InterPro" id="IPR011009">
    <property type="entry name" value="Kinase-like_dom_sf"/>
</dbReference>
<dbReference type="PROSITE" id="PS50011">
    <property type="entry name" value="PROTEIN_KINASE_DOM"/>
    <property type="match status" value="1"/>
</dbReference>
<dbReference type="PANTHER" id="PTHR24348:SF22">
    <property type="entry name" value="NON-SPECIFIC SERINE_THREONINE PROTEIN KINASE"/>
    <property type="match status" value="1"/>
</dbReference>
<dbReference type="Pfam" id="PF00069">
    <property type="entry name" value="Pkinase"/>
    <property type="match status" value="1"/>
</dbReference>
<keyword evidence="4" id="KW-0067">ATP-binding</keyword>
<dbReference type="PROSITE" id="PS00109">
    <property type="entry name" value="PROTEIN_KINASE_TYR"/>
    <property type="match status" value="1"/>
</dbReference>
<dbReference type="PANTHER" id="PTHR24348">
    <property type="entry name" value="SERINE/THREONINE-PROTEIN KINASE UNC-51-RELATED"/>
    <property type="match status" value="1"/>
</dbReference>
<dbReference type="InterPro" id="IPR008266">
    <property type="entry name" value="Tyr_kinase_AS"/>
</dbReference>
<sequence length="259" mass="30794">MSKLNYYKSRLVKHLKALVWYLTMYYKFKQILKRHGIYKIKPIQFLKWHHGSHYFIGNTKKDNRIVFIKTGGNENLITREIKVLKYIKENRFDKSDWYIPNVVAFLDEGRFAFIATKYITGETLTSVISHNRLTNQNRYELVKQFNQICDFLYSHDLIHRDVRPDNILIHAEKESMKVTLIDFAYTVSNNKLEFSEIDLSDLKKQLYFLGAGLNPEPLIWDDAYSFYKISEQLGVSIDNDLNELMKTKIGRLVYRIDKN</sequence>
<evidence type="ECO:0000256" key="1">
    <source>
        <dbReference type="ARBA" id="ARBA00022679"/>
    </source>
</evidence>
<dbReference type="Gene3D" id="1.10.510.10">
    <property type="entry name" value="Transferase(Phosphotransferase) domain 1"/>
    <property type="match status" value="1"/>
</dbReference>
<keyword evidence="3 6" id="KW-0418">Kinase</keyword>
<dbReference type="GO" id="GO:0004674">
    <property type="term" value="F:protein serine/threonine kinase activity"/>
    <property type="evidence" value="ECO:0007669"/>
    <property type="project" value="InterPro"/>
</dbReference>